<keyword evidence="3" id="KW-1185">Reference proteome</keyword>
<sequence>MVASVVVEKSVEAQNMVIPKTAVLAEGSKYYAYKVDGDTVKKVEIKVGNMSSEQAEVISGLAESDKVVYKGQTLINDGSKVKIE</sequence>
<dbReference type="Pfam" id="PF25989">
    <property type="entry name" value="YknX_C"/>
    <property type="match status" value="1"/>
</dbReference>
<accession>A0ABQ0TYK4</accession>
<evidence type="ECO:0000313" key="2">
    <source>
        <dbReference type="EMBL" id="GED72859.1"/>
    </source>
</evidence>
<dbReference type="PANTHER" id="PTHR30469">
    <property type="entry name" value="MULTIDRUG RESISTANCE PROTEIN MDTA"/>
    <property type="match status" value="1"/>
</dbReference>
<comment type="caution">
    <text evidence="2">The sequence shown here is derived from an EMBL/GenBank/DDBJ whole genome shotgun (WGS) entry which is preliminary data.</text>
</comment>
<dbReference type="InterPro" id="IPR058637">
    <property type="entry name" value="YknX-like_C"/>
</dbReference>
<dbReference type="EMBL" id="BJON01000036">
    <property type="protein sequence ID" value="GED72859.1"/>
    <property type="molecule type" value="Genomic_DNA"/>
</dbReference>
<reference evidence="2 3" key="1">
    <citation type="submission" date="2019-06" db="EMBL/GenBank/DDBJ databases">
        <title>Whole genome shotgun sequence of Brevibacillus reuszeri NBRC 15719.</title>
        <authorList>
            <person name="Hosoyama A."/>
            <person name="Uohara A."/>
            <person name="Ohji S."/>
            <person name="Ichikawa N."/>
        </authorList>
    </citation>
    <scope>NUCLEOTIDE SEQUENCE [LARGE SCALE GENOMIC DNA]</scope>
    <source>
        <strain evidence="2 3">NBRC 15719</strain>
    </source>
</reference>
<dbReference type="Gene3D" id="2.40.420.20">
    <property type="match status" value="1"/>
</dbReference>
<name>A0ABQ0TYK4_9BACL</name>
<dbReference type="Proteomes" id="UP000319578">
    <property type="component" value="Unassembled WGS sequence"/>
</dbReference>
<feature type="domain" description="YknX-like C-terminal permuted SH3-like" evidence="1">
    <location>
        <begin position="17"/>
        <end position="83"/>
    </location>
</feature>
<gene>
    <name evidence="2" type="ORF">BRE01_65610</name>
</gene>
<organism evidence="2 3">
    <name type="scientific">Brevibacillus reuszeri</name>
    <dbReference type="NCBI Taxonomy" id="54915"/>
    <lineage>
        <taxon>Bacteria</taxon>
        <taxon>Bacillati</taxon>
        <taxon>Bacillota</taxon>
        <taxon>Bacilli</taxon>
        <taxon>Bacillales</taxon>
        <taxon>Paenibacillaceae</taxon>
        <taxon>Brevibacillus</taxon>
    </lineage>
</organism>
<evidence type="ECO:0000313" key="3">
    <source>
        <dbReference type="Proteomes" id="UP000319578"/>
    </source>
</evidence>
<protein>
    <recommendedName>
        <fullName evidence="1">YknX-like C-terminal permuted SH3-like domain-containing protein</fullName>
    </recommendedName>
</protein>
<proteinExistence type="predicted"/>
<evidence type="ECO:0000259" key="1">
    <source>
        <dbReference type="Pfam" id="PF25989"/>
    </source>
</evidence>